<dbReference type="EMBL" id="JBEYRS010000003">
    <property type="protein sequence ID" value="MEW2362150.1"/>
    <property type="molecule type" value="Genomic_DNA"/>
</dbReference>
<accession>A0ABV3LRR1</accession>
<keyword evidence="2" id="KW-0012">Acyltransferase</keyword>
<evidence type="ECO:0000313" key="3">
    <source>
        <dbReference type="Proteomes" id="UP001553843"/>
    </source>
</evidence>
<protein>
    <submittedName>
        <fullName evidence="2">GNAT family N-acetyltransferase</fullName>
        <ecNumber evidence="2">2.3.1.-</ecNumber>
    </submittedName>
</protein>
<dbReference type="InterPro" id="IPR000182">
    <property type="entry name" value="GNAT_dom"/>
</dbReference>
<dbReference type="Proteomes" id="UP001553843">
    <property type="component" value="Unassembled WGS sequence"/>
</dbReference>
<dbReference type="Pfam" id="PF00583">
    <property type="entry name" value="Acetyltransf_1"/>
    <property type="match status" value="1"/>
</dbReference>
<evidence type="ECO:0000313" key="2">
    <source>
        <dbReference type="EMBL" id="MEW2362150.1"/>
    </source>
</evidence>
<gene>
    <name evidence="2" type="ORF">AB0887_09335</name>
</gene>
<dbReference type="CDD" id="cd04301">
    <property type="entry name" value="NAT_SF"/>
    <property type="match status" value="1"/>
</dbReference>
<organism evidence="2 3">
    <name type="scientific">Streptomyces huasconensis</name>
    <dbReference type="NCBI Taxonomy" id="1854574"/>
    <lineage>
        <taxon>Bacteria</taxon>
        <taxon>Bacillati</taxon>
        <taxon>Actinomycetota</taxon>
        <taxon>Actinomycetes</taxon>
        <taxon>Kitasatosporales</taxon>
        <taxon>Streptomycetaceae</taxon>
        <taxon>Streptomyces</taxon>
    </lineage>
</organism>
<dbReference type="SUPFAM" id="SSF55729">
    <property type="entry name" value="Acyl-CoA N-acyltransferases (Nat)"/>
    <property type="match status" value="1"/>
</dbReference>
<dbReference type="InterPro" id="IPR016181">
    <property type="entry name" value="Acyl_CoA_acyltransferase"/>
</dbReference>
<dbReference type="EC" id="2.3.1.-" evidence="2"/>
<dbReference type="Gene3D" id="3.40.630.30">
    <property type="match status" value="1"/>
</dbReference>
<keyword evidence="2" id="KW-0808">Transferase</keyword>
<dbReference type="PROSITE" id="PS51186">
    <property type="entry name" value="GNAT"/>
    <property type="match status" value="1"/>
</dbReference>
<name>A0ABV3LRR1_9ACTN</name>
<dbReference type="GO" id="GO:0016746">
    <property type="term" value="F:acyltransferase activity"/>
    <property type="evidence" value="ECO:0007669"/>
    <property type="project" value="UniProtKB-KW"/>
</dbReference>
<keyword evidence="3" id="KW-1185">Reference proteome</keyword>
<reference evidence="2 3" key="1">
    <citation type="submission" date="2024-06" db="EMBL/GenBank/DDBJ databases">
        <title>The Natural Products Discovery Center: Release of the First 8490 Sequenced Strains for Exploring Actinobacteria Biosynthetic Diversity.</title>
        <authorList>
            <person name="Kalkreuter E."/>
            <person name="Kautsar S.A."/>
            <person name="Yang D."/>
            <person name="Bader C.D."/>
            <person name="Teijaro C.N."/>
            <person name="Fluegel L."/>
            <person name="Davis C.M."/>
            <person name="Simpson J.R."/>
            <person name="Lauterbach L."/>
            <person name="Steele A.D."/>
            <person name="Gui C."/>
            <person name="Meng S."/>
            <person name="Li G."/>
            <person name="Viehrig K."/>
            <person name="Ye F."/>
            <person name="Su P."/>
            <person name="Kiefer A.F."/>
            <person name="Nichols A."/>
            <person name="Cepeda A.J."/>
            <person name="Yan W."/>
            <person name="Fan B."/>
            <person name="Jiang Y."/>
            <person name="Adhikari A."/>
            <person name="Zheng C.-J."/>
            <person name="Schuster L."/>
            <person name="Cowan T.M."/>
            <person name="Smanski M.J."/>
            <person name="Chevrette M.G."/>
            <person name="De Carvalho L.P.S."/>
            <person name="Shen B."/>
        </authorList>
    </citation>
    <scope>NUCLEOTIDE SEQUENCE [LARGE SCALE GENOMIC DNA]</scope>
    <source>
        <strain evidence="2 3">NPDC047833</strain>
    </source>
</reference>
<feature type="domain" description="N-acetyltransferase" evidence="1">
    <location>
        <begin position="1"/>
        <end position="140"/>
    </location>
</feature>
<comment type="caution">
    <text evidence="2">The sequence shown here is derived from an EMBL/GenBank/DDBJ whole genome shotgun (WGS) entry which is preliminary data.</text>
</comment>
<proteinExistence type="predicted"/>
<sequence length="152" mass="15751">MRSARPADATALEALSRPFARSGALRERPLSLYAADAADFLVVEADDGTLDGCLGVSLHPADPDAGRGPAGVLYNFCVAPRSQGRGVGDALLRAALTEADARSLHALFTATTGGGALFLRHGFAPTAAELAPRAWAQSLDPARNSRVLARSL</sequence>
<evidence type="ECO:0000259" key="1">
    <source>
        <dbReference type="PROSITE" id="PS51186"/>
    </source>
</evidence>